<organism evidence="11 12">
    <name type="scientific">Elysia marginata</name>
    <dbReference type="NCBI Taxonomy" id="1093978"/>
    <lineage>
        <taxon>Eukaryota</taxon>
        <taxon>Metazoa</taxon>
        <taxon>Spiralia</taxon>
        <taxon>Lophotrochozoa</taxon>
        <taxon>Mollusca</taxon>
        <taxon>Gastropoda</taxon>
        <taxon>Heterobranchia</taxon>
        <taxon>Euthyneura</taxon>
        <taxon>Panpulmonata</taxon>
        <taxon>Sacoglossa</taxon>
        <taxon>Placobranchoidea</taxon>
        <taxon>Plakobranchidae</taxon>
        <taxon>Elysia</taxon>
    </lineage>
</organism>
<dbReference type="AlphaFoldDB" id="A0AAV4IK71"/>
<feature type="transmembrane region" description="Helical" evidence="9">
    <location>
        <begin position="40"/>
        <end position="62"/>
    </location>
</feature>
<sequence length="957" mass="105298">MADTDVKSSLPSTKTPSPDNAGPIIEESQESEEYQENLQVVLGTAFGVITIVGLFLLGILLYRIYLARSGTLSSNNQNDNLNLFERDLSLDVAVKSDGYPSQPTVFMLYAQDCPIHERVVAALASFLMEACGCVVSLDILEEAELAHRGLDDWLIERLQEADYILTVCSLGARLRCSKKHLRFKKWTTPLVTGNGKYGNESLSSSPTLKKLKVDDRKRAGFETTLRGDNKRPQESGDGNSKGESDNTENIMTSLSGSIADYFAVAVDYVAEKMRVEQHKGLGLRKFLNVYFDYSARSDIPPQLEMAAQFCLMRDLKQLLQHLMGSSQPSTFQNHNNEREEEITIDTVGDGSEKSEEGEGSPSGFPSQPCDILETETGMLLLATLEQAKAFFQDNPTWMEEQMDRACSSPPPPSFSQPVSHLSPRFSKRGRDKRWRKKRRRRDPGLQIESRDRLDTVLNPGESVKEPLLGRHCEGPQRERDGGSFFSDLSSTLSPTTALHKKTEADRFGSTASWSRDGIHADTEQYWRNKGGLRHEHEHAGTEMRNTLPRSGKDGGNTCATDVGLEGLAGWVSNERPRGFGLDSPVPHGVFFSRQNSLPSSLASSRTPEVTAAVIDTDGTLSAAPSPSALHPTSKLSCISKSADSFATSRDLREWHPMDQERLPCLYCNGTQLDQGCARCRPGHLGNRKGVPDCDIEPGFSSSAEGVPVLLHSSCKNSSKSQTVLQAEVHQEWRAGLGLYSAKQVPDSSSPNAVSRVWDSGRNLSQGDYRVSVEQSSAPAEQLETKLQHVPNLPSDSYRKCRGHDLLASERLGHMTAKGDNSPMMRRWVSGIVQSSPKHWATAEDYKMYSGSLRQPATLQYQHHHRTLSGASSLSSHEDSASVSSADSVSDGGDSLERDLRSIEKISSFHDFVVSSSFMGGHGTVSSCSKSFPSRLPPLTLFAHSLTSPSDHRRPENV</sequence>
<accession>A0AAV4IK71</accession>
<keyword evidence="3" id="KW-0732">Signal</keyword>
<feature type="compositionally biased region" description="Polar residues" evidence="8">
    <location>
        <begin position="486"/>
        <end position="496"/>
    </location>
</feature>
<evidence type="ECO:0000256" key="4">
    <source>
        <dbReference type="ARBA" id="ARBA00022989"/>
    </source>
</evidence>
<dbReference type="GO" id="GO:0016020">
    <property type="term" value="C:membrane"/>
    <property type="evidence" value="ECO:0007669"/>
    <property type="project" value="UniProtKB-SubCell"/>
</dbReference>
<dbReference type="Gene3D" id="3.40.50.11530">
    <property type="match status" value="1"/>
</dbReference>
<dbReference type="InterPro" id="IPR039465">
    <property type="entry name" value="IL-17_rcpt-like"/>
</dbReference>
<feature type="region of interest" description="Disordered" evidence="8">
    <location>
        <begin position="1"/>
        <end position="24"/>
    </location>
</feature>
<keyword evidence="5 9" id="KW-0472">Membrane</keyword>
<evidence type="ECO:0000259" key="10">
    <source>
        <dbReference type="PROSITE" id="PS51534"/>
    </source>
</evidence>
<keyword evidence="6 11" id="KW-0675">Receptor</keyword>
<dbReference type="PANTHER" id="PTHR15583">
    <property type="entry name" value="INTERLEUKIN-17 RECEPTOR"/>
    <property type="match status" value="1"/>
</dbReference>
<evidence type="ECO:0000256" key="3">
    <source>
        <dbReference type="ARBA" id="ARBA00022729"/>
    </source>
</evidence>
<feature type="region of interest" description="Disordered" evidence="8">
    <location>
        <begin position="400"/>
        <end position="513"/>
    </location>
</feature>
<feature type="compositionally biased region" description="Basic and acidic residues" evidence="8">
    <location>
        <begin position="222"/>
        <end position="244"/>
    </location>
</feature>
<dbReference type="GO" id="GO:0030368">
    <property type="term" value="F:interleukin-17 receptor activity"/>
    <property type="evidence" value="ECO:0007669"/>
    <property type="project" value="InterPro"/>
</dbReference>
<reference evidence="11 12" key="1">
    <citation type="journal article" date="2021" name="Elife">
        <title>Chloroplast acquisition without the gene transfer in kleptoplastic sea slugs, Plakobranchus ocellatus.</title>
        <authorList>
            <person name="Maeda T."/>
            <person name="Takahashi S."/>
            <person name="Yoshida T."/>
            <person name="Shimamura S."/>
            <person name="Takaki Y."/>
            <person name="Nagai Y."/>
            <person name="Toyoda A."/>
            <person name="Suzuki Y."/>
            <person name="Arimoto A."/>
            <person name="Ishii H."/>
            <person name="Satoh N."/>
            <person name="Nishiyama T."/>
            <person name="Hasebe M."/>
            <person name="Maruyama T."/>
            <person name="Minagawa J."/>
            <person name="Obokata J."/>
            <person name="Shigenobu S."/>
        </authorList>
    </citation>
    <scope>NUCLEOTIDE SEQUENCE [LARGE SCALE GENOMIC DNA]</scope>
</reference>
<feature type="compositionally biased region" description="Low complexity" evidence="8">
    <location>
        <begin position="867"/>
        <end position="892"/>
    </location>
</feature>
<keyword evidence="2 9" id="KW-0812">Transmembrane</keyword>
<gene>
    <name evidence="11" type="ORF">ElyMa_006635300</name>
</gene>
<dbReference type="EMBL" id="BMAT01013313">
    <property type="protein sequence ID" value="GFS09980.1"/>
    <property type="molecule type" value="Genomic_DNA"/>
</dbReference>
<evidence type="ECO:0000313" key="11">
    <source>
        <dbReference type="EMBL" id="GFS09980.1"/>
    </source>
</evidence>
<evidence type="ECO:0000313" key="12">
    <source>
        <dbReference type="Proteomes" id="UP000762676"/>
    </source>
</evidence>
<feature type="region of interest" description="Disordered" evidence="8">
    <location>
        <begin position="222"/>
        <end position="249"/>
    </location>
</feature>
<feature type="region of interest" description="Disordered" evidence="8">
    <location>
        <begin position="327"/>
        <end position="369"/>
    </location>
</feature>
<feature type="compositionally biased region" description="Basic residues" evidence="8">
    <location>
        <begin position="425"/>
        <end position="441"/>
    </location>
</feature>
<evidence type="ECO:0000256" key="8">
    <source>
        <dbReference type="SAM" id="MobiDB-lite"/>
    </source>
</evidence>
<evidence type="ECO:0000256" key="1">
    <source>
        <dbReference type="ARBA" id="ARBA00004479"/>
    </source>
</evidence>
<comment type="caution">
    <text evidence="11">The sequence shown here is derived from an EMBL/GenBank/DDBJ whole genome shotgun (WGS) entry which is preliminary data.</text>
</comment>
<evidence type="ECO:0000256" key="6">
    <source>
        <dbReference type="ARBA" id="ARBA00023170"/>
    </source>
</evidence>
<keyword evidence="4 9" id="KW-1133">Transmembrane helix</keyword>
<dbReference type="Pfam" id="PF08357">
    <property type="entry name" value="SEFIR"/>
    <property type="match status" value="2"/>
</dbReference>
<feature type="compositionally biased region" description="Low complexity" evidence="8">
    <location>
        <begin position="7"/>
        <end position="18"/>
    </location>
</feature>
<dbReference type="PANTHER" id="PTHR15583:SF7">
    <property type="entry name" value="INTERLEUKIN CYTOKINE RECEPTOR-RELATED PROTEIN 2"/>
    <property type="match status" value="1"/>
</dbReference>
<name>A0AAV4IK71_9GAST</name>
<feature type="region of interest" description="Disordered" evidence="8">
    <location>
        <begin position="536"/>
        <end position="555"/>
    </location>
</feature>
<keyword evidence="7" id="KW-0325">Glycoprotein</keyword>
<feature type="domain" description="SEFIR" evidence="10">
    <location>
        <begin position="102"/>
        <end position="320"/>
    </location>
</feature>
<protein>
    <submittedName>
        <fullName evidence="11">Interleukin-17 receptor D</fullName>
    </submittedName>
</protein>
<dbReference type="PROSITE" id="PS51534">
    <property type="entry name" value="SEFIR"/>
    <property type="match status" value="1"/>
</dbReference>
<feature type="compositionally biased region" description="Basic and acidic residues" evidence="8">
    <location>
        <begin position="462"/>
        <end position="481"/>
    </location>
</feature>
<evidence type="ECO:0000256" key="5">
    <source>
        <dbReference type="ARBA" id="ARBA00023136"/>
    </source>
</evidence>
<dbReference type="Proteomes" id="UP000762676">
    <property type="component" value="Unassembled WGS sequence"/>
</dbReference>
<evidence type="ECO:0000256" key="7">
    <source>
        <dbReference type="ARBA" id="ARBA00023180"/>
    </source>
</evidence>
<keyword evidence="12" id="KW-1185">Reference proteome</keyword>
<evidence type="ECO:0000256" key="9">
    <source>
        <dbReference type="SAM" id="Phobius"/>
    </source>
</evidence>
<comment type="subcellular location">
    <subcellularLocation>
        <location evidence="1">Membrane</location>
        <topology evidence="1">Single-pass type I membrane protein</topology>
    </subcellularLocation>
</comment>
<proteinExistence type="predicted"/>
<dbReference type="InterPro" id="IPR013568">
    <property type="entry name" value="SEFIR_dom"/>
</dbReference>
<feature type="region of interest" description="Disordered" evidence="8">
    <location>
        <begin position="863"/>
        <end position="895"/>
    </location>
</feature>
<evidence type="ECO:0000256" key="2">
    <source>
        <dbReference type="ARBA" id="ARBA00022692"/>
    </source>
</evidence>